<comment type="caution">
    <text evidence="4">The sequence shown here is derived from an EMBL/GenBank/DDBJ whole genome shotgun (WGS) entry which is preliminary data.</text>
</comment>
<dbReference type="Pfam" id="PF00144">
    <property type="entry name" value="Beta-lactamase"/>
    <property type="match status" value="1"/>
</dbReference>
<evidence type="ECO:0000259" key="3">
    <source>
        <dbReference type="Pfam" id="PF00144"/>
    </source>
</evidence>
<gene>
    <name evidence="4" type="ORF">KCQ71_14695</name>
</gene>
<sequence length="393" mass="40910">MSRDSVSSPAEQRDAGLEPARTAALQGLLDSATRNAAAGPAPVGAAEPVPGTAGAEALIAHRGRVIARARAGYATLFAADGALLPTQERRPLPPEPVFDIASLTKILTTVTALIQVDAGVLDLDRPVADHLPEFAVDRTHERISPRQLLTHTSGLPPVLRLWEVPGTRADRAQHVLRTELCSEPGSAHAYSCVGFMVLGLLLEHLTGRGLPSLLTDTVTGPLAMTSTGYDPTSAGDRVVPTEYQSVPDRGLVCGTVHDEAAWSLGGSGNAGVFSTGPDLVRFAAALGADGPGLLSEDSLTLLRRDVLPASERDRVGYGQALGMRLGDATFMGTGDPAVIGHTGFTGASLVIDTEADLAVVLLTNRVHPVRTAFDAGPLRRAVTGLAREHVAQA</sequence>
<dbReference type="Proteomes" id="UP000826651">
    <property type="component" value="Unassembled WGS sequence"/>
</dbReference>
<protein>
    <submittedName>
        <fullName evidence="4">Beta-lactamase family protein</fullName>
    </submittedName>
</protein>
<organism evidence="4 5">
    <name type="scientific">Occultella gossypii</name>
    <dbReference type="NCBI Taxonomy" id="2800820"/>
    <lineage>
        <taxon>Bacteria</taxon>
        <taxon>Bacillati</taxon>
        <taxon>Actinomycetota</taxon>
        <taxon>Actinomycetes</taxon>
        <taxon>Micrococcales</taxon>
        <taxon>Ruaniaceae</taxon>
        <taxon>Occultella</taxon>
    </lineage>
</organism>
<dbReference type="InterPro" id="IPR001466">
    <property type="entry name" value="Beta-lactam-related"/>
</dbReference>
<dbReference type="PANTHER" id="PTHR43283:SF11">
    <property type="entry name" value="BETA-LACTAMASE-RELATED DOMAIN-CONTAINING PROTEIN"/>
    <property type="match status" value="1"/>
</dbReference>
<evidence type="ECO:0000313" key="5">
    <source>
        <dbReference type="Proteomes" id="UP000826651"/>
    </source>
</evidence>
<name>A0ABS7SDP9_9MICO</name>
<keyword evidence="1" id="KW-0378">Hydrolase</keyword>
<dbReference type="PANTHER" id="PTHR43283">
    <property type="entry name" value="BETA-LACTAMASE-RELATED"/>
    <property type="match status" value="1"/>
</dbReference>
<feature type="domain" description="Beta-lactamase-related" evidence="3">
    <location>
        <begin position="52"/>
        <end position="380"/>
    </location>
</feature>
<dbReference type="EMBL" id="JAGSHT010000013">
    <property type="protein sequence ID" value="MBZ2197408.1"/>
    <property type="molecule type" value="Genomic_DNA"/>
</dbReference>
<evidence type="ECO:0000256" key="2">
    <source>
        <dbReference type="SAM" id="MobiDB-lite"/>
    </source>
</evidence>
<evidence type="ECO:0000256" key="1">
    <source>
        <dbReference type="ARBA" id="ARBA00022801"/>
    </source>
</evidence>
<dbReference type="InterPro" id="IPR050789">
    <property type="entry name" value="Diverse_Enzym_Activities"/>
</dbReference>
<dbReference type="SUPFAM" id="SSF56601">
    <property type="entry name" value="beta-lactamase/transpeptidase-like"/>
    <property type="match status" value="1"/>
</dbReference>
<keyword evidence="5" id="KW-1185">Reference proteome</keyword>
<proteinExistence type="predicted"/>
<dbReference type="Gene3D" id="3.40.710.10">
    <property type="entry name" value="DD-peptidase/beta-lactamase superfamily"/>
    <property type="match status" value="1"/>
</dbReference>
<accession>A0ABS7SDP9</accession>
<evidence type="ECO:0000313" key="4">
    <source>
        <dbReference type="EMBL" id="MBZ2197408.1"/>
    </source>
</evidence>
<dbReference type="RefSeq" id="WP_223407165.1">
    <property type="nucleotide sequence ID" value="NZ_JAGSHT010000013.1"/>
</dbReference>
<reference evidence="4 5" key="1">
    <citation type="submission" date="2021-04" db="EMBL/GenBank/DDBJ databases">
        <title>Ruania sp. nov., isolated from sandy soil of mangrove forest.</title>
        <authorList>
            <person name="Ge X."/>
            <person name="Huang R."/>
            <person name="Liu W."/>
        </authorList>
    </citation>
    <scope>NUCLEOTIDE SEQUENCE [LARGE SCALE GENOMIC DNA]</scope>
    <source>
        <strain evidence="4 5">N2-46</strain>
    </source>
</reference>
<feature type="compositionally biased region" description="Polar residues" evidence="2">
    <location>
        <begin position="1"/>
        <end position="10"/>
    </location>
</feature>
<feature type="region of interest" description="Disordered" evidence="2">
    <location>
        <begin position="1"/>
        <end position="31"/>
    </location>
</feature>
<dbReference type="InterPro" id="IPR012338">
    <property type="entry name" value="Beta-lactam/transpept-like"/>
</dbReference>